<reference evidence="1 2" key="1">
    <citation type="submission" date="2018-10" db="EMBL/GenBank/DDBJ databases">
        <title>Isolation from cow dung.</title>
        <authorList>
            <person name="Ling L."/>
        </authorList>
    </citation>
    <scope>NUCLEOTIDE SEQUENCE [LARGE SCALE GENOMIC DNA]</scope>
    <source>
        <strain evidence="1 2">NEAU-LL90</strain>
    </source>
</reference>
<dbReference type="SFLD" id="SFLDG01129">
    <property type="entry name" value="C1.5:_HAD__Beta-PGM__Phosphata"/>
    <property type="match status" value="1"/>
</dbReference>
<dbReference type="Pfam" id="PF00702">
    <property type="entry name" value="Hydrolase"/>
    <property type="match status" value="1"/>
</dbReference>
<sequence>MSHNGIPRAVLFDVGMTLIHPIGRVMVEELAAVGVNSVSPERAASAWAAAAESHHIDFPRGATRSDKAGATWATLLGVRRDAGRAAWIAAAARPDLFTELDQHAIQVLRYLRACDIRVAAVSNSNGTLDEELTAFGLAEYFDITIDSTIVGTEKPDRDIFTTALTQVGGDPTQMWFVGDGLINDMFGAAVAGVGRLVLYDRHRVYRTPLPVTVIHTLGELGSLIADALEGETPCVS</sequence>
<dbReference type="InterPro" id="IPR044924">
    <property type="entry name" value="HAD-SF_hydro_IA_REG-2-like_cap"/>
</dbReference>
<comment type="caution">
    <text evidence="1">The sequence shown here is derived from an EMBL/GenBank/DDBJ whole genome shotgun (WGS) entry which is preliminary data.</text>
</comment>
<dbReference type="Gene3D" id="3.40.50.1000">
    <property type="entry name" value="HAD superfamily/HAD-like"/>
    <property type="match status" value="1"/>
</dbReference>
<dbReference type="PRINTS" id="PR00413">
    <property type="entry name" value="HADHALOGNASE"/>
</dbReference>
<dbReference type="OrthoDB" id="9810501at2"/>
<dbReference type="AlphaFoldDB" id="A0A3M2KS31"/>
<evidence type="ECO:0000313" key="1">
    <source>
        <dbReference type="EMBL" id="RMI28452.1"/>
    </source>
</evidence>
<keyword evidence="2" id="KW-1185">Reference proteome</keyword>
<dbReference type="RefSeq" id="WP_122191525.1">
    <property type="nucleotide sequence ID" value="NZ_RFFH01000021.1"/>
</dbReference>
<accession>A0A3M2KS31</accession>
<dbReference type="Gene3D" id="1.10.150.720">
    <property type="entry name" value="Haloacid dehalogenase-like hydrolase"/>
    <property type="match status" value="1"/>
</dbReference>
<proteinExistence type="predicted"/>
<dbReference type="InterPro" id="IPR006439">
    <property type="entry name" value="HAD-SF_hydro_IA"/>
</dbReference>
<dbReference type="EMBL" id="RFFH01000021">
    <property type="protein sequence ID" value="RMI28452.1"/>
    <property type="molecule type" value="Genomic_DNA"/>
</dbReference>
<dbReference type="GO" id="GO:0016787">
    <property type="term" value="F:hydrolase activity"/>
    <property type="evidence" value="ECO:0007669"/>
    <property type="project" value="UniProtKB-KW"/>
</dbReference>
<keyword evidence="1" id="KW-0378">Hydrolase</keyword>
<dbReference type="NCBIfam" id="TIGR01549">
    <property type="entry name" value="HAD-SF-IA-v1"/>
    <property type="match status" value="1"/>
</dbReference>
<organism evidence="1 2">
    <name type="scientific">Nocardia stercoris</name>
    <dbReference type="NCBI Taxonomy" id="2483361"/>
    <lineage>
        <taxon>Bacteria</taxon>
        <taxon>Bacillati</taxon>
        <taxon>Actinomycetota</taxon>
        <taxon>Actinomycetes</taxon>
        <taxon>Mycobacteriales</taxon>
        <taxon>Nocardiaceae</taxon>
        <taxon>Nocardia</taxon>
    </lineage>
</organism>
<name>A0A3M2KS31_9NOCA</name>
<dbReference type="InterPro" id="IPR036412">
    <property type="entry name" value="HAD-like_sf"/>
</dbReference>
<dbReference type="Proteomes" id="UP000279275">
    <property type="component" value="Unassembled WGS sequence"/>
</dbReference>
<dbReference type="PANTHER" id="PTHR46191">
    <property type="match status" value="1"/>
</dbReference>
<protein>
    <submittedName>
        <fullName evidence="1">HAD family hydrolase</fullName>
    </submittedName>
</protein>
<evidence type="ECO:0000313" key="2">
    <source>
        <dbReference type="Proteomes" id="UP000279275"/>
    </source>
</evidence>
<dbReference type="SUPFAM" id="SSF56784">
    <property type="entry name" value="HAD-like"/>
    <property type="match status" value="1"/>
</dbReference>
<dbReference type="PANTHER" id="PTHR46191:SF2">
    <property type="entry name" value="HALOACID DEHALOGENASE-LIKE HYDROLASE DOMAIN-CONTAINING PROTEIN 3"/>
    <property type="match status" value="1"/>
</dbReference>
<gene>
    <name evidence="1" type="ORF">EBN03_29960</name>
</gene>
<dbReference type="InterPro" id="IPR023214">
    <property type="entry name" value="HAD_sf"/>
</dbReference>
<dbReference type="InterPro" id="IPR051828">
    <property type="entry name" value="HAD-like_hydrolase_domain"/>
</dbReference>
<dbReference type="SFLD" id="SFLDS00003">
    <property type="entry name" value="Haloacid_Dehalogenase"/>
    <property type="match status" value="1"/>
</dbReference>